<feature type="domain" description="Peptidase M24" evidence="1">
    <location>
        <begin position="1"/>
        <end position="38"/>
    </location>
</feature>
<dbReference type="Gene3D" id="3.90.230.10">
    <property type="entry name" value="Creatinase/methionine aminopeptidase superfamily"/>
    <property type="match status" value="1"/>
</dbReference>
<evidence type="ECO:0000313" key="2">
    <source>
        <dbReference type="EMBL" id="EUA65883.1"/>
    </source>
</evidence>
<reference evidence="2" key="1">
    <citation type="submission" date="2014-01" db="EMBL/GenBank/DDBJ databases">
        <authorList>
            <person name="Brown-Elliot B."/>
            <person name="Wallace R."/>
            <person name="Lenaerts A."/>
            <person name="Ordway D."/>
            <person name="DeGroote M.A."/>
            <person name="Parker T."/>
            <person name="Sizemore C."/>
            <person name="Tallon L.J."/>
            <person name="Sadzewicz L.K."/>
            <person name="Sengamalay N."/>
            <person name="Fraser C.M."/>
            <person name="Hine E."/>
            <person name="Shefchek K.A."/>
            <person name="Das S.P."/>
            <person name="Tettelin H."/>
        </authorList>
    </citation>
    <scope>NUCLEOTIDE SEQUENCE [LARGE SCALE GENOMIC DNA]</scope>
    <source>
        <strain evidence="2">4042</strain>
    </source>
</reference>
<sequence>MTRTFVLGRAADWQREIYELVATAQRAGREALRAARTCMMWMPRPAK</sequence>
<dbReference type="Pfam" id="PF00557">
    <property type="entry name" value="Peptidase_M24"/>
    <property type="match status" value="1"/>
</dbReference>
<dbReference type="SUPFAM" id="SSF55920">
    <property type="entry name" value="Creatinase/aminopeptidase"/>
    <property type="match status" value="1"/>
</dbReference>
<accession>X8DDT5</accession>
<name>X8DDT5_MYCXE</name>
<proteinExistence type="predicted"/>
<dbReference type="InterPro" id="IPR036005">
    <property type="entry name" value="Creatinase/aminopeptidase-like"/>
</dbReference>
<protein>
    <submittedName>
        <fullName evidence="2">Metallopeptidase M24 family protein</fullName>
    </submittedName>
</protein>
<dbReference type="PATRIC" id="fig|1299334.3.peg.2085"/>
<dbReference type="InterPro" id="IPR000994">
    <property type="entry name" value="Pept_M24"/>
</dbReference>
<evidence type="ECO:0000259" key="1">
    <source>
        <dbReference type="Pfam" id="PF00557"/>
    </source>
</evidence>
<organism evidence="2">
    <name type="scientific">Mycobacterium xenopi 4042</name>
    <dbReference type="NCBI Taxonomy" id="1299334"/>
    <lineage>
        <taxon>Bacteria</taxon>
        <taxon>Bacillati</taxon>
        <taxon>Actinomycetota</taxon>
        <taxon>Actinomycetes</taxon>
        <taxon>Mycobacteriales</taxon>
        <taxon>Mycobacteriaceae</taxon>
        <taxon>Mycobacterium</taxon>
    </lineage>
</organism>
<dbReference type="AlphaFoldDB" id="X8DDT5"/>
<gene>
    <name evidence="2" type="ORF">I553_10183</name>
</gene>
<dbReference type="EMBL" id="JAOB01000024">
    <property type="protein sequence ID" value="EUA65883.1"/>
    <property type="molecule type" value="Genomic_DNA"/>
</dbReference>
<comment type="caution">
    <text evidence="2">The sequence shown here is derived from an EMBL/GenBank/DDBJ whole genome shotgun (WGS) entry which is preliminary data.</text>
</comment>